<dbReference type="Gene3D" id="1.20.5.1030">
    <property type="entry name" value="Preprotein translocase secy subunit"/>
    <property type="match status" value="1"/>
</dbReference>
<dbReference type="RefSeq" id="WP_344742630.1">
    <property type="nucleotide sequence ID" value="NZ_BAAAYR010000005.1"/>
</dbReference>
<keyword evidence="8 9" id="KW-0472">Membrane</keyword>
<evidence type="ECO:0000256" key="6">
    <source>
        <dbReference type="ARBA" id="ARBA00022989"/>
    </source>
</evidence>
<dbReference type="PANTHER" id="PTHR33910:SF1">
    <property type="entry name" value="PROTEIN TRANSLOCASE SUBUNIT SECE"/>
    <property type="match status" value="1"/>
</dbReference>
<feature type="compositionally biased region" description="Low complexity" evidence="10">
    <location>
        <begin position="40"/>
        <end position="58"/>
    </location>
</feature>
<feature type="compositionally biased region" description="Basic and acidic residues" evidence="10">
    <location>
        <begin position="67"/>
        <end position="78"/>
    </location>
</feature>
<comment type="subcellular location">
    <subcellularLocation>
        <location evidence="9">Cell membrane</location>
        <topology evidence="9">Single-pass membrane protein</topology>
    </subcellularLocation>
    <subcellularLocation>
        <location evidence="1">Membrane</location>
    </subcellularLocation>
</comment>
<comment type="function">
    <text evidence="9">Essential subunit of the Sec protein translocation channel SecYEG. Clamps together the 2 halves of SecY. May contact the channel plug during translocation.</text>
</comment>
<comment type="subunit">
    <text evidence="9">Component of the Sec protein translocase complex. Heterotrimer consisting of SecY, SecE and SecG subunits. The heterotrimers can form oligomers, although 1 heterotrimer is thought to be able to translocate proteins. Interacts with the ribosome. Interacts with SecDF, and other proteins may be involved. Interacts with SecA.</text>
</comment>
<proteinExistence type="inferred from homology"/>
<accession>A0ABP6Y175</accession>
<dbReference type="EMBL" id="BAAAYR010000005">
    <property type="protein sequence ID" value="GAA3575817.1"/>
    <property type="molecule type" value="Genomic_DNA"/>
</dbReference>
<feature type="transmembrane region" description="Helical" evidence="9">
    <location>
        <begin position="102"/>
        <end position="123"/>
    </location>
</feature>
<dbReference type="InterPro" id="IPR038379">
    <property type="entry name" value="SecE_sf"/>
</dbReference>
<keyword evidence="12" id="KW-1185">Reference proteome</keyword>
<evidence type="ECO:0000256" key="3">
    <source>
        <dbReference type="ARBA" id="ARBA00022475"/>
    </source>
</evidence>
<evidence type="ECO:0000256" key="4">
    <source>
        <dbReference type="ARBA" id="ARBA00022692"/>
    </source>
</evidence>
<evidence type="ECO:0000313" key="11">
    <source>
        <dbReference type="EMBL" id="GAA3575817.1"/>
    </source>
</evidence>
<keyword evidence="6 9" id="KW-1133">Transmembrane helix</keyword>
<evidence type="ECO:0000256" key="2">
    <source>
        <dbReference type="ARBA" id="ARBA00022448"/>
    </source>
</evidence>
<dbReference type="InterPro" id="IPR005807">
    <property type="entry name" value="SecE_bac"/>
</dbReference>
<organism evidence="11 12">
    <name type="scientific">Microlunatus spumicola</name>
    <dbReference type="NCBI Taxonomy" id="81499"/>
    <lineage>
        <taxon>Bacteria</taxon>
        <taxon>Bacillati</taxon>
        <taxon>Actinomycetota</taxon>
        <taxon>Actinomycetes</taxon>
        <taxon>Propionibacteriales</taxon>
        <taxon>Propionibacteriaceae</taxon>
        <taxon>Microlunatus</taxon>
    </lineage>
</organism>
<evidence type="ECO:0000256" key="5">
    <source>
        <dbReference type="ARBA" id="ARBA00022927"/>
    </source>
</evidence>
<evidence type="ECO:0000256" key="10">
    <source>
        <dbReference type="SAM" id="MobiDB-lite"/>
    </source>
</evidence>
<keyword evidence="7 9" id="KW-0811">Translocation</keyword>
<sequence length="136" mass="14347">MADKDEVTPSDADLPPELADAEPTDAERTDGEPAPAELETAGVAAGTRGTGRPAARKAPVPKGTPTAKRDVEDAEKRTTPVAFVQQSVGELRKVVYPTGQQLGNYFVVVLVFVLFIIALVSLLDLGIGKLVFAIFS</sequence>
<evidence type="ECO:0000256" key="1">
    <source>
        <dbReference type="ARBA" id="ARBA00004370"/>
    </source>
</evidence>
<dbReference type="Pfam" id="PF00584">
    <property type="entry name" value="SecE"/>
    <property type="match status" value="1"/>
</dbReference>
<keyword evidence="5 9" id="KW-0653">Protein transport</keyword>
<dbReference type="Proteomes" id="UP001500767">
    <property type="component" value="Unassembled WGS sequence"/>
</dbReference>
<evidence type="ECO:0000256" key="8">
    <source>
        <dbReference type="ARBA" id="ARBA00023136"/>
    </source>
</evidence>
<evidence type="ECO:0000313" key="12">
    <source>
        <dbReference type="Proteomes" id="UP001500767"/>
    </source>
</evidence>
<dbReference type="NCBIfam" id="TIGR00964">
    <property type="entry name" value="secE_bact"/>
    <property type="match status" value="1"/>
</dbReference>
<reference evidence="12" key="1">
    <citation type="journal article" date="2019" name="Int. J. Syst. Evol. Microbiol.">
        <title>The Global Catalogue of Microorganisms (GCM) 10K type strain sequencing project: providing services to taxonomists for standard genome sequencing and annotation.</title>
        <authorList>
            <consortium name="The Broad Institute Genomics Platform"/>
            <consortium name="The Broad Institute Genome Sequencing Center for Infectious Disease"/>
            <person name="Wu L."/>
            <person name="Ma J."/>
        </authorList>
    </citation>
    <scope>NUCLEOTIDE SEQUENCE [LARGE SCALE GENOMIC DNA]</scope>
    <source>
        <strain evidence="12">JCM 16540</strain>
    </source>
</reference>
<evidence type="ECO:0000256" key="7">
    <source>
        <dbReference type="ARBA" id="ARBA00023010"/>
    </source>
</evidence>
<gene>
    <name evidence="9" type="primary">secE</name>
    <name evidence="11" type="ORF">GCM10022197_36130</name>
</gene>
<name>A0ABP6Y175_9ACTN</name>
<keyword evidence="3 9" id="KW-1003">Cell membrane</keyword>
<dbReference type="InterPro" id="IPR001901">
    <property type="entry name" value="Translocase_SecE/Sec61-g"/>
</dbReference>
<feature type="region of interest" description="Disordered" evidence="10">
    <location>
        <begin position="1"/>
        <end position="78"/>
    </location>
</feature>
<dbReference type="PANTHER" id="PTHR33910">
    <property type="entry name" value="PROTEIN TRANSLOCASE SUBUNIT SECE"/>
    <property type="match status" value="1"/>
</dbReference>
<keyword evidence="2 9" id="KW-0813">Transport</keyword>
<comment type="similarity">
    <text evidence="9">Belongs to the SecE/SEC61-gamma family.</text>
</comment>
<dbReference type="HAMAP" id="MF_00422">
    <property type="entry name" value="SecE"/>
    <property type="match status" value="1"/>
</dbReference>
<comment type="caution">
    <text evidence="11">The sequence shown here is derived from an EMBL/GenBank/DDBJ whole genome shotgun (WGS) entry which is preliminary data.</text>
</comment>
<evidence type="ECO:0000256" key="9">
    <source>
        <dbReference type="HAMAP-Rule" id="MF_00422"/>
    </source>
</evidence>
<protein>
    <recommendedName>
        <fullName evidence="9">Protein translocase subunit SecE</fullName>
    </recommendedName>
</protein>
<keyword evidence="4 9" id="KW-0812">Transmembrane</keyword>